<dbReference type="AlphaFoldDB" id="A0A8H7U126"/>
<dbReference type="PANTHER" id="PTHR31138:SF1">
    <property type="entry name" value="PDZ DOMAIN-CONTAINING PROTEIN"/>
    <property type="match status" value="1"/>
</dbReference>
<dbReference type="InterPro" id="IPR045967">
    <property type="entry name" value="HAM1-like_N"/>
</dbReference>
<feature type="compositionally biased region" description="Basic and acidic residues" evidence="1">
    <location>
        <begin position="808"/>
        <end position="825"/>
    </location>
</feature>
<evidence type="ECO:0000313" key="5">
    <source>
        <dbReference type="Proteomes" id="UP000639403"/>
    </source>
</evidence>
<feature type="compositionally biased region" description="Basic and acidic residues" evidence="1">
    <location>
        <begin position="192"/>
        <end position="213"/>
    </location>
</feature>
<dbReference type="PANTHER" id="PTHR31138">
    <property type="entry name" value="CHROMOSOME 19, WHOLE GENOME SHOTGUN SEQUENCE"/>
    <property type="match status" value="1"/>
</dbReference>
<dbReference type="Pfam" id="PF19343">
    <property type="entry name" value="HAM1_N"/>
    <property type="match status" value="1"/>
</dbReference>
<name>A0A8H7U126_9APHY</name>
<evidence type="ECO:0000256" key="1">
    <source>
        <dbReference type="SAM" id="MobiDB-lite"/>
    </source>
</evidence>
<evidence type="ECO:0000259" key="3">
    <source>
        <dbReference type="Pfam" id="PF19343"/>
    </source>
</evidence>
<dbReference type="Proteomes" id="UP000639403">
    <property type="component" value="Unassembled WGS sequence"/>
</dbReference>
<accession>A0A8H7U126</accession>
<feature type="domain" description="HAM1-like N-terminal" evidence="3">
    <location>
        <begin position="17"/>
        <end position="672"/>
    </location>
</feature>
<dbReference type="Pfam" id="PF14613">
    <property type="entry name" value="HAM1_C"/>
    <property type="match status" value="1"/>
</dbReference>
<feature type="compositionally biased region" description="Acidic residues" evidence="1">
    <location>
        <begin position="284"/>
        <end position="293"/>
    </location>
</feature>
<dbReference type="SUPFAM" id="SSF55394">
    <property type="entry name" value="Bactericidal permeability-increasing protein, BPI"/>
    <property type="match status" value="1"/>
</dbReference>
<organism evidence="4 5">
    <name type="scientific">Rhodonia placenta</name>
    <dbReference type="NCBI Taxonomy" id="104341"/>
    <lineage>
        <taxon>Eukaryota</taxon>
        <taxon>Fungi</taxon>
        <taxon>Dikarya</taxon>
        <taxon>Basidiomycota</taxon>
        <taxon>Agaricomycotina</taxon>
        <taxon>Agaricomycetes</taxon>
        <taxon>Polyporales</taxon>
        <taxon>Adustoporiaceae</taxon>
        <taxon>Rhodonia</taxon>
    </lineage>
</organism>
<gene>
    <name evidence="4" type="ORF">IEO21_06056</name>
</gene>
<proteinExistence type="predicted"/>
<dbReference type="InterPro" id="IPR017943">
    <property type="entry name" value="Bactericidal_perm-incr_a/b_dom"/>
</dbReference>
<feature type="compositionally biased region" description="Basic and acidic residues" evidence="1">
    <location>
        <begin position="272"/>
        <end position="283"/>
    </location>
</feature>
<feature type="region of interest" description="Disordered" evidence="1">
    <location>
        <begin position="272"/>
        <end position="297"/>
    </location>
</feature>
<evidence type="ECO:0000313" key="4">
    <source>
        <dbReference type="EMBL" id="KAF9812709.1"/>
    </source>
</evidence>
<dbReference type="Gene3D" id="3.15.10.10">
    <property type="entry name" value="Bactericidal permeability-increasing protein, domain 1"/>
    <property type="match status" value="1"/>
</dbReference>
<dbReference type="InterPro" id="IPR027842">
    <property type="entry name" value="HAM1-like_C"/>
</dbReference>
<comment type="caution">
    <text evidence="4">The sequence shown here is derived from an EMBL/GenBank/DDBJ whole genome shotgun (WGS) entry which is preliminary data.</text>
</comment>
<feature type="region of interest" description="Disordered" evidence="1">
    <location>
        <begin position="769"/>
        <end position="825"/>
    </location>
</feature>
<dbReference type="EMBL" id="JADOXO010000125">
    <property type="protein sequence ID" value="KAF9812709.1"/>
    <property type="molecule type" value="Genomic_DNA"/>
</dbReference>
<sequence length="825" mass="93163">MSLPPAQKDVRDRPALGAVADPVDRDRKNADVDRKLRLYGITTAIRESRLPTNDQIDAFLEYALKHSPVPTDQLSQSGQTLIQDIREILDTTRLIAREKNADELLQNFFWHTRNTDTSRAKKDPNEVIPVDQDKARADANQATQHLRTLASLVLTNAEVRKLIGDFGVIGRDLLARGAAKTAELARPDEDRLRQVDEPGPDHKFISEGGREVGPDQTPVPEVRVPCTGHRVAQDPGRELGEGTAVKTEQGDVYRSDELVDEAQRRKDELVERAGNEARSHAEDVQEGLQDENTDVSTKTRFQNKVNDLKVCISIQDQLAGRVPPEHREKANEHLDRAKNFLKDEYFPQERRDQLIYRLKKVIIECQNHKDYQESIRWLMDTGAEYLSHGRTLADHGKDSHQKLTSDDNLQLAMSELRTLLERFADGVSLDIIGNAMRQLYEDSRNDEGLRNWFSEVNSFARDSLMQPGYVLEDACNDRANQLRDTGRQYYDDKYKNHFNNLFNSAGDWFTAWGNDPLNRRFGQDWARLTKDLLFDSEGSLKFKPELWTDIRKTILPSLIDNVGYIPIPRIEYTDDSLDLVLENLALSGRNVFPNLISAEAHNYIKFSPYNNISDEQHHDFTLTLGQIQADLRDVAFYYHKKTGTPKISDSGIADVLLGGTGLTITARLVTAHDPSSVFAVKDVQVKVDTLKFAVRDSKHDTLYKTLAPLASGLVKRQLQKAIGGAVQTALEYIDGELVAVRDQMREAKASEDGSRTQVLKDQLLQKKQAAQGKTEETKQKTGQFKVVAQPGSELMPDKGHPDGWVSRASERLDAARTGEEWRSDA</sequence>
<feature type="region of interest" description="Disordered" evidence="1">
    <location>
        <begin position="192"/>
        <end position="223"/>
    </location>
</feature>
<feature type="region of interest" description="Disordered" evidence="1">
    <location>
        <begin position="1"/>
        <end position="24"/>
    </location>
</feature>
<reference evidence="4" key="2">
    <citation type="journal article" name="Front. Microbiol.">
        <title>Degradative Capacity of Two Strains of Rhodonia placenta: From Phenotype to Genotype.</title>
        <authorList>
            <person name="Kolle M."/>
            <person name="Horta M.A.C."/>
            <person name="Nowrousian M."/>
            <person name="Ohm R.A."/>
            <person name="Benz J.P."/>
            <person name="Pilgard A."/>
        </authorList>
    </citation>
    <scope>NUCLEOTIDE SEQUENCE</scope>
    <source>
        <strain evidence="4">FPRL280</strain>
    </source>
</reference>
<protein>
    <submittedName>
        <fullName evidence="4">Uncharacterized protein</fullName>
    </submittedName>
</protein>
<reference evidence="4" key="1">
    <citation type="submission" date="2020-11" db="EMBL/GenBank/DDBJ databases">
        <authorList>
            <person name="Koelle M."/>
            <person name="Horta M.A.C."/>
            <person name="Nowrousian M."/>
            <person name="Ohm R.A."/>
            <person name="Benz P."/>
            <person name="Pilgard A."/>
        </authorList>
    </citation>
    <scope>NUCLEOTIDE SEQUENCE</scope>
    <source>
        <strain evidence="4">FPRL280</strain>
    </source>
</reference>
<feature type="domain" description="HAM1-like C-terminal" evidence="2">
    <location>
        <begin position="685"/>
        <end position="825"/>
    </location>
</feature>
<dbReference type="GO" id="GO:0008289">
    <property type="term" value="F:lipid binding"/>
    <property type="evidence" value="ECO:0007669"/>
    <property type="project" value="InterPro"/>
</dbReference>
<evidence type="ECO:0000259" key="2">
    <source>
        <dbReference type="Pfam" id="PF14613"/>
    </source>
</evidence>